<dbReference type="AlphaFoldDB" id="A0A9P6AYS5"/>
<accession>A0A9P6AYS5</accession>
<feature type="compositionally biased region" description="Polar residues" evidence="1">
    <location>
        <begin position="101"/>
        <end position="122"/>
    </location>
</feature>
<sequence>MLCYYCLESNGEIQGEIERLEGASRCRTLPFEHDVIAAKINDLPPRSEPNQSIAELEDEITAIQTEPEATREALIAKRRMMEDIRQHIQEMILPEKDSETETQGLDPSRSTTPFLPTTGNENNQRLKRAMGRAMKLKAKTFRGRQHLRAIQLQP</sequence>
<evidence type="ECO:0000313" key="3">
    <source>
        <dbReference type="Proteomes" id="UP000886523"/>
    </source>
</evidence>
<comment type="caution">
    <text evidence="2">The sequence shown here is derived from an EMBL/GenBank/DDBJ whole genome shotgun (WGS) entry which is preliminary data.</text>
</comment>
<reference evidence="2" key="1">
    <citation type="journal article" date="2020" name="Nat. Commun.">
        <title>Large-scale genome sequencing of mycorrhizal fungi provides insights into the early evolution of symbiotic traits.</title>
        <authorList>
            <person name="Miyauchi S."/>
            <person name="Kiss E."/>
            <person name="Kuo A."/>
            <person name="Drula E."/>
            <person name="Kohler A."/>
            <person name="Sanchez-Garcia M."/>
            <person name="Morin E."/>
            <person name="Andreopoulos B."/>
            <person name="Barry K.W."/>
            <person name="Bonito G."/>
            <person name="Buee M."/>
            <person name="Carver A."/>
            <person name="Chen C."/>
            <person name="Cichocki N."/>
            <person name="Clum A."/>
            <person name="Culley D."/>
            <person name="Crous P.W."/>
            <person name="Fauchery L."/>
            <person name="Girlanda M."/>
            <person name="Hayes R.D."/>
            <person name="Keri Z."/>
            <person name="LaButti K."/>
            <person name="Lipzen A."/>
            <person name="Lombard V."/>
            <person name="Magnuson J."/>
            <person name="Maillard F."/>
            <person name="Murat C."/>
            <person name="Nolan M."/>
            <person name="Ohm R.A."/>
            <person name="Pangilinan J."/>
            <person name="Pereira M.F."/>
            <person name="Perotto S."/>
            <person name="Peter M."/>
            <person name="Pfister S."/>
            <person name="Riley R."/>
            <person name="Sitrit Y."/>
            <person name="Stielow J.B."/>
            <person name="Szollosi G."/>
            <person name="Zifcakova L."/>
            <person name="Stursova M."/>
            <person name="Spatafora J.W."/>
            <person name="Tedersoo L."/>
            <person name="Vaario L.M."/>
            <person name="Yamada A."/>
            <person name="Yan M."/>
            <person name="Wang P."/>
            <person name="Xu J."/>
            <person name="Bruns T."/>
            <person name="Baldrian P."/>
            <person name="Vilgalys R."/>
            <person name="Dunand C."/>
            <person name="Henrissat B."/>
            <person name="Grigoriev I.V."/>
            <person name="Hibbett D."/>
            <person name="Nagy L.G."/>
            <person name="Martin F.M."/>
        </authorList>
    </citation>
    <scope>NUCLEOTIDE SEQUENCE</scope>
    <source>
        <strain evidence="2">UP504</strain>
    </source>
</reference>
<gene>
    <name evidence="2" type="ORF">BS47DRAFT_981297</name>
</gene>
<keyword evidence="3" id="KW-1185">Reference proteome</keyword>
<evidence type="ECO:0000313" key="2">
    <source>
        <dbReference type="EMBL" id="KAF9513256.1"/>
    </source>
</evidence>
<dbReference type="EMBL" id="MU128975">
    <property type="protein sequence ID" value="KAF9513256.1"/>
    <property type="molecule type" value="Genomic_DNA"/>
</dbReference>
<dbReference type="OrthoDB" id="205166at2759"/>
<protein>
    <submittedName>
        <fullName evidence="2">Uncharacterized protein</fullName>
    </submittedName>
</protein>
<evidence type="ECO:0000256" key="1">
    <source>
        <dbReference type="SAM" id="MobiDB-lite"/>
    </source>
</evidence>
<organism evidence="2 3">
    <name type="scientific">Hydnum rufescens UP504</name>
    <dbReference type="NCBI Taxonomy" id="1448309"/>
    <lineage>
        <taxon>Eukaryota</taxon>
        <taxon>Fungi</taxon>
        <taxon>Dikarya</taxon>
        <taxon>Basidiomycota</taxon>
        <taxon>Agaricomycotina</taxon>
        <taxon>Agaricomycetes</taxon>
        <taxon>Cantharellales</taxon>
        <taxon>Hydnaceae</taxon>
        <taxon>Hydnum</taxon>
    </lineage>
</organism>
<proteinExistence type="predicted"/>
<name>A0A9P6AYS5_9AGAM</name>
<dbReference type="Proteomes" id="UP000886523">
    <property type="component" value="Unassembled WGS sequence"/>
</dbReference>
<feature type="region of interest" description="Disordered" evidence="1">
    <location>
        <begin position="92"/>
        <end position="122"/>
    </location>
</feature>